<dbReference type="InterPro" id="IPR020816">
    <property type="entry name" value="Histone-like_DNA-bd_CS"/>
</dbReference>
<dbReference type="PROSITE" id="PS00045">
    <property type="entry name" value="HISTONE_LIKE"/>
    <property type="match status" value="1"/>
</dbReference>
<keyword evidence="7" id="KW-1185">Reference proteome</keyword>
<evidence type="ECO:0000313" key="6">
    <source>
        <dbReference type="EMBL" id="QGO05297.1"/>
    </source>
</evidence>
<keyword evidence="3" id="KW-0226">DNA condensation</keyword>
<dbReference type="PANTHER" id="PTHR33175:SF3">
    <property type="entry name" value="DNA-BINDING PROTEIN HU-BETA"/>
    <property type="match status" value="1"/>
</dbReference>
<dbReference type="SMART" id="SM00411">
    <property type="entry name" value="BHL"/>
    <property type="match status" value="1"/>
</dbReference>
<dbReference type="InterPro" id="IPR000119">
    <property type="entry name" value="Hist_DNA-bd"/>
</dbReference>
<dbReference type="CDD" id="cd13831">
    <property type="entry name" value="HU"/>
    <property type="match status" value="1"/>
</dbReference>
<proteinExistence type="inferred from homology"/>
<gene>
    <name evidence="6" type="primary">hup</name>
    <name evidence="6" type="ORF">Psal009_01185</name>
</gene>
<organism evidence="6 7">
    <name type="scientific">Piscirickettsia salmonis</name>
    <dbReference type="NCBI Taxonomy" id="1238"/>
    <lineage>
        <taxon>Bacteria</taxon>
        <taxon>Pseudomonadati</taxon>
        <taxon>Pseudomonadota</taxon>
        <taxon>Gammaproteobacteria</taxon>
        <taxon>Thiotrichales</taxon>
        <taxon>Piscirickettsiaceae</taxon>
        <taxon>Piscirickettsia</taxon>
    </lineage>
</organism>
<dbReference type="RefSeq" id="WP_016212302.1">
    <property type="nucleotide sequence ID" value="NZ_CP012413.1"/>
</dbReference>
<evidence type="ECO:0000256" key="1">
    <source>
        <dbReference type="ARBA" id="ARBA00003819"/>
    </source>
</evidence>
<dbReference type="GO" id="GO:0030261">
    <property type="term" value="P:chromosome condensation"/>
    <property type="evidence" value="ECO:0007669"/>
    <property type="project" value="UniProtKB-KW"/>
</dbReference>
<dbReference type="Pfam" id="PF00216">
    <property type="entry name" value="Bac_DNA_binding"/>
    <property type="match status" value="1"/>
</dbReference>
<dbReference type="EMBL" id="CP038908">
    <property type="protein sequence ID" value="QGO05297.1"/>
    <property type="molecule type" value="Genomic_DNA"/>
</dbReference>
<sequence length="99" mass="10640">MSESKKPVGKIDLAKCLVEKEHYSSVKDATKAIDAVLDGLETSLKDGGKVSLVGFGNFEVKHRPERQGRNPSNGAPMVIKASNSVNFKVSKGLKEAVNQ</sequence>
<evidence type="ECO:0000256" key="2">
    <source>
        <dbReference type="ARBA" id="ARBA00010529"/>
    </source>
</evidence>
<dbReference type="AlphaFoldDB" id="A0A9Q5YH20"/>
<dbReference type="InterPro" id="IPR010992">
    <property type="entry name" value="IHF-like_DNA-bd_dom_sf"/>
</dbReference>
<dbReference type="GeneID" id="66741673"/>
<accession>A0A9Q5YH20</accession>
<evidence type="ECO:0000313" key="7">
    <source>
        <dbReference type="Proteomes" id="UP000422232"/>
    </source>
</evidence>
<dbReference type="PRINTS" id="PR01727">
    <property type="entry name" value="DNABINDINGHU"/>
</dbReference>
<comment type="function">
    <text evidence="1">Histone-like DNA-binding protein which is capable of wrapping DNA to stabilize it, and thus to prevent its denaturation under extreme environmental conditions.</text>
</comment>
<protein>
    <submittedName>
        <fullName evidence="6">DNA-binding protein HU</fullName>
    </submittedName>
</protein>
<dbReference type="GO" id="GO:0030527">
    <property type="term" value="F:structural constituent of chromatin"/>
    <property type="evidence" value="ECO:0007669"/>
    <property type="project" value="InterPro"/>
</dbReference>
<comment type="similarity">
    <text evidence="2 5">Belongs to the bacterial histone-like protein family.</text>
</comment>
<dbReference type="GO" id="GO:0003677">
    <property type="term" value="F:DNA binding"/>
    <property type="evidence" value="ECO:0007669"/>
    <property type="project" value="UniProtKB-KW"/>
</dbReference>
<dbReference type="Gene3D" id="4.10.520.10">
    <property type="entry name" value="IHF-like DNA-binding proteins"/>
    <property type="match status" value="1"/>
</dbReference>
<evidence type="ECO:0000256" key="4">
    <source>
        <dbReference type="ARBA" id="ARBA00023125"/>
    </source>
</evidence>
<keyword evidence="4 6" id="KW-0238">DNA-binding</keyword>
<evidence type="ECO:0000256" key="3">
    <source>
        <dbReference type="ARBA" id="ARBA00023067"/>
    </source>
</evidence>
<dbReference type="SUPFAM" id="SSF47729">
    <property type="entry name" value="IHF-like DNA-binding proteins"/>
    <property type="match status" value="1"/>
</dbReference>
<reference evidence="6 7" key="1">
    <citation type="submission" date="2019-04" db="EMBL/GenBank/DDBJ databases">
        <title>Complete genome sequencing of Piscirickettsia salmonis strain Psal-009.</title>
        <authorList>
            <person name="Schober I."/>
            <person name="Bunk B."/>
            <person name="Sproer C."/>
            <person name="Carril G.P."/>
            <person name="Riedel T."/>
            <person name="Flores-Herrera P.A."/>
            <person name="Nourdin-Galindo G."/>
            <person name="Marshall S.H."/>
            <person name="Overmann J."/>
        </authorList>
    </citation>
    <scope>NUCLEOTIDE SEQUENCE [LARGE SCALE GENOMIC DNA]</scope>
    <source>
        <strain evidence="6 7">Psal-009</strain>
    </source>
</reference>
<name>A0A9Q5YH20_PISSA</name>
<evidence type="ECO:0000256" key="5">
    <source>
        <dbReference type="RuleBase" id="RU003939"/>
    </source>
</evidence>
<dbReference type="PANTHER" id="PTHR33175">
    <property type="entry name" value="DNA-BINDING PROTEIN HU"/>
    <property type="match status" value="1"/>
</dbReference>
<dbReference type="Proteomes" id="UP000422232">
    <property type="component" value="Chromosome"/>
</dbReference>